<accession>A0ABR9RI21</accession>
<dbReference type="Proteomes" id="UP000758652">
    <property type="component" value="Unassembled WGS sequence"/>
</dbReference>
<organism evidence="1 2">
    <name type="scientific">Claveliimonas monacensis</name>
    <dbReference type="NCBI Taxonomy" id="2779351"/>
    <lineage>
        <taxon>Bacteria</taxon>
        <taxon>Bacillati</taxon>
        <taxon>Bacillota</taxon>
        <taxon>Clostridia</taxon>
        <taxon>Lachnospirales</taxon>
        <taxon>Lachnospiraceae</taxon>
        <taxon>Claveliimonas</taxon>
    </lineage>
</organism>
<gene>
    <name evidence="1" type="ORF">INF30_04915</name>
</gene>
<evidence type="ECO:0000313" key="1">
    <source>
        <dbReference type="EMBL" id="MBE5062606.1"/>
    </source>
</evidence>
<comment type="caution">
    <text evidence="1">The sequence shown here is derived from an EMBL/GenBank/DDBJ whole genome shotgun (WGS) entry which is preliminary data.</text>
</comment>
<evidence type="ECO:0000313" key="2">
    <source>
        <dbReference type="Proteomes" id="UP000758652"/>
    </source>
</evidence>
<name>A0ABR9RI21_9FIRM</name>
<evidence type="ECO:0008006" key="3">
    <source>
        <dbReference type="Google" id="ProtNLM"/>
    </source>
</evidence>
<protein>
    <recommendedName>
        <fullName evidence="3">YokE-like PH domain-containing protein</fullName>
    </recommendedName>
</protein>
<sequence length="140" mass="15380">MALLMNAADMDRMLEEIRPEGETYTGKAWGTIMGGAVEILALGALSNVYCYVGVTERSLVIAILETFDISHIYGKVCLPFDQIRELKIGHGLMPSQRIIKLKAEGVKLKLSLVNNTLTTRGIDQKSGMKTILAALEQVKK</sequence>
<proteinExistence type="predicted"/>
<dbReference type="RefSeq" id="WP_226394409.1">
    <property type="nucleotide sequence ID" value="NZ_JADCKL010000002.1"/>
</dbReference>
<reference evidence="1 2" key="1">
    <citation type="submission" date="2020-10" db="EMBL/GenBank/DDBJ databases">
        <title>ChiBAC.</title>
        <authorList>
            <person name="Zenner C."/>
            <person name="Hitch T.C.A."/>
            <person name="Clavel T."/>
        </authorList>
    </citation>
    <scope>NUCLEOTIDE SEQUENCE [LARGE SCALE GENOMIC DNA]</scope>
    <source>
        <strain evidence="1 2">DSM 108991</strain>
    </source>
</reference>
<dbReference type="EMBL" id="JADCKL010000002">
    <property type="protein sequence ID" value="MBE5062606.1"/>
    <property type="molecule type" value="Genomic_DNA"/>
</dbReference>
<keyword evidence="2" id="KW-1185">Reference proteome</keyword>